<evidence type="ECO:0000313" key="2">
    <source>
        <dbReference type="Proteomes" id="UP000016932"/>
    </source>
</evidence>
<accession>M3ANL8</accession>
<dbReference type="VEuPathDB" id="FungiDB:MYCFIDRAFT_178815"/>
<reference evidence="1 2" key="1">
    <citation type="journal article" date="2012" name="PLoS Pathog.">
        <title>Diverse lifestyles and strategies of plant pathogenesis encoded in the genomes of eighteen Dothideomycetes fungi.</title>
        <authorList>
            <person name="Ohm R.A."/>
            <person name="Feau N."/>
            <person name="Henrissat B."/>
            <person name="Schoch C.L."/>
            <person name="Horwitz B.A."/>
            <person name="Barry K.W."/>
            <person name="Condon B.J."/>
            <person name="Copeland A.C."/>
            <person name="Dhillon B."/>
            <person name="Glaser F."/>
            <person name="Hesse C.N."/>
            <person name="Kosti I."/>
            <person name="LaButti K."/>
            <person name="Lindquist E.A."/>
            <person name="Lucas S."/>
            <person name="Salamov A.A."/>
            <person name="Bradshaw R.E."/>
            <person name="Ciuffetti L."/>
            <person name="Hamelin R.C."/>
            <person name="Kema G.H.J."/>
            <person name="Lawrence C."/>
            <person name="Scott J.A."/>
            <person name="Spatafora J.W."/>
            <person name="Turgeon B.G."/>
            <person name="de Wit P.J.G.M."/>
            <person name="Zhong S."/>
            <person name="Goodwin S.B."/>
            <person name="Grigoriev I.V."/>
        </authorList>
    </citation>
    <scope>NUCLEOTIDE SEQUENCE [LARGE SCALE GENOMIC DNA]</scope>
    <source>
        <strain evidence="1 2">CIRAD86</strain>
    </source>
</reference>
<protein>
    <submittedName>
        <fullName evidence="1">Uncharacterized protein</fullName>
    </submittedName>
</protein>
<dbReference type="GeneID" id="19333997"/>
<dbReference type="KEGG" id="pfj:MYCFIDRAFT_178815"/>
<name>M3ANL8_PSEFD</name>
<organism evidence="1 2">
    <name type="scientific">Pseudocercospora fijiensis (strain CIRAD86)</name>
    <name type="common">Black leaf streak disease fungus</name>
    <name type="synonym">Mycosphaerella fijiensis</name>
    <dbReference type="NCBI Taxonomy" id="383855"/>
    <lineage>
        <taxon>Eukaryota</taxon>
        <taxon>Fungi</taxon>
        <taxon>Dikarya</taxon>
        <taxon>Ascomycota</taxon>
        <taxon>Pezizomycotina</taxon>
        <taxon>Dothideomycetes</taxon>
        <taxon>Dothideomycetidae</taxon>
        <taxon>Mycosphaerellales</taxon>
        <taxon>Mycosphaerellaceae</taxon>
        <taxon>Pseudocercospora</taxon>
    </lineage>
</organism>
<dbReference type="HOGENOM" id="CLU_562751_0_0_1"/>
<dbReference type="RefSeq" id="XP_007931009.1">
    <property type="nucleotide sequence ID" value="XM_007932818.1"/>
</dbReference>
<evidence type="ECO:0000313" key="1">
    <source>
        <dbReference type="EMBL" id="EME78703.1"/>
    </source>
</evidence>
<sequence length="485" mass="53107">MNTSARRQTSHSIPAIPATYLSSLCSPCNNGDVYGCAIVGRLTNGATALPLNDNFITYPLSRSLIPSLSAIPARPFFKSFKLGRFRSIKRQTTEKQSKAAPDSPVQHKSAPLEKILGLHVKTSAVEESASGDRMPMRFDSSRCVRRMLATERGLWKLFMHSNVAFLKTVVEEKVKSMPSPSRVSKRYNLSGRLLIRRPQPNKAKAQPAVNVWKGSVRLLERNRSRLSTCTVPRADAPDTGNKSIPAACADSSFKICDPTLRPYDECAIHLAGVERHVSDNILIVCASGADCSLSILVSLMICGLYGDVSAGQPKSLASTQQVLQCMDVLRSSICSLSIVLHALPSSRLTIVHFYASSHAHLDLWPGRICMRLLCSFPTPRNIPSNRGGAYMSPYNSKANGYPDASFKNANSPIFPSLAKPFLGHWGCFASYVPGRGRILVWCGREWRRCSSLALLLLSSCLLIHETRSAVRDAWVNDAASTAQES</sequence>
<dbReference type="EMBL" id="KB446563">
    <property type="protein sequence ID" value="EME78703.1"/>
    <property type="molecule type" value="Genomic_DNA"/>
</dbReference>
<keyword evidence="2" id="KW-1185">Reference proteome</keyword>
<dbReference type="Proteomes" id="UP000016932">
    <property type="component" value="Unassembled WGS sequence"/>
</dbReference>
<dbReference type="AlphaFoldDB" id="M3ANL8"/>
<gene>
    <name evidence="1" type="ORF">MYCFIDRAFT_178815</name>
</gene>
<proteinExistence type="predicted"/>